<evidence type="ECO:0000256" key="1">
    <source>
        <dbReference type="SAM" id="Phobius"/>
    </source>
</evidence>
<comment type="caution">
    <text evidence="2">The sequence shown here is derived from an EMBL/GenBank/DDBJ whole genome shotgun (WGS) entry which is preliminary data.</text>
</comment>
<protein>
    <submittedName>
        <fullName evidence="2">Uncharacterized protein</fullName>
    </submittedName>
</protein>
<organism evidence="2 3">
    <name type="scientific">Blastopirellula marina</name>
    <dbReference type="NCBI Taxonomy" id="124"/>
    <lineage>
        <taxon>Bacteria</taxon>
        <taxon>Pseudomonadati</taxon>
        <taxon>Planctomycetota</taxon>
        <taxon>Planctomycetia</taxon>
        <taxon>Pirellulales</taxon>
        <taxon>Pirellulaceae</taxon>
        <taxon>Blastopirellula</taxon>
    </lineage>
</organism>
<dbReference type="Proteomes" id="UP000240009">
    <property type="component" value="Unassembled WGS sequence"/>
</dbReference>
<feature type="transmembrane region" description="Helical" evidence="1">
    <location>
        <begin position="134"/>
        <end position="151"/>
    </location>
</feature>
<reference evidence="2 3" key="1">
    <citation type="submission" date="2018-02" db="EMBL/GenBank/DDBJ databases">
        <title>Comparative genomes isolates from brazilian mangrove.</title>
        <authorList>
            <person name="Araujo J.E."/>
            <person name="Taketani R.G."/>
            <person name="Silva M.C.P."/>
            <person name="Loureco M.V."/>
            <person name="Andreote F.D."/>
        </authorList>
    </citation>
    <scope>NUCLEOTIDE SEQUENCE [LARGE SCALE GENOMIC DNA]</scope>
    <source>
        <strain evidence="2 3">HEX-2 MGV</strain>
    </source>
</reference>
<feature type="transmembrane region" description="Helical" evidence="1">
    <location>
        <begin position="32"/>
        <end position="53"/>
    </location>
</feature>
<keyword evidence="1" id="KW-1133">Transmembrane helix</keyword>
<feature type="transmembrane region" description="Helical" evidence="1">
    <location>
        <begin position="93"/>
        <end position="113"/>
    </location>
</feature>
<keyword evidence="1" id="KW-0472">Membrane</keyword>
<name>A0A2S8FMJ1_9BACT</name>
<accession>A0A2S8FMJ1</accession>
<evidence type="ECO:0000313" key="3">
    <source>
        <dbReference type="Proteomes" id="UP000240009"/>
    </source>
</evidence>
<sequence length="282" mass="31587">MASSLWVIGLFLWQGGLRLGEAAAAVNNYSSVSVGLVAAWCFAVAVNQCLGVFRRYQIAVVLVIGQIFLMLLLLLGGYGRLVYRGREPTGEDIIVILTGLGLGLCLGLDIAWLNKLRESVKTGHVHRPPLRFTIGHLTGCLIVMGCIFGIARARYVDRYHDRGHGIAREKAPILLPADASEITYTVQSNTYLDCDFATSEEAFTSWFESELPEKRPECRGVPLQPITLPVDVRRYFHEGRGNRKFNIVDGLHATWRVGGIQYEVTFDRQDQRGFYRNRIARD</sequence>
<feature type="transmembrane region" description="Helical" evidence="1">
    <location>
        <begin position="60"/>
        <end position="81"/>
    </location>
</feature>
<dbReference type="AlphaFoldDB" id="A0A2S8FMJ1"/>
<keyword evidence="1" id="KW-0812">Transmembrane</keyword>
<dbReference type="EMBL" id="PUIA01000035">
    <property type="protein sequence ID" value="PQO33409.1"/>
    <property type="molecule type" value="Genomic_DNA"/>
</dbReference>
<gene>
    <name evidence="2" type="ORF">C5Y96_11220</name>
</gene>
<evidence type="ECO:0000313" key="2">
    <source>
        <dbReference type="EMBL" id="PQO33409.1"/>
    </source>
</evidence>
<proteinExistence type="predicted"/>